<accession>A0ABD0UUT2</accession>
<protein>
    <submittedName>
        <fullName evidence="2">Uncharacterized protein</fullName>
    </submittedName>
</protein>
<proteinExistence type="predicted"/>
<evidence type="ECO:0000313" key="2">
    <source>
        <dbReference type="EMBL" id="KAL0916562.1"/>
    </source>
</evidence>
<reference evidence="2 3" key="1">
    <citation type="journal article" date="2024" name="Plant Biotechnol. J.">
        <title>Dendrobium thyrsiflorum genome and its molecular insights into genes involved in important horticultural traits.</title>
        <authorList>
            <person name="Chen B."/>
            <person name="Wang J.Y."/>
            <person name="Zheng P.J."/>
            <person name="Li K.L."/>
            <person name="Liang Y.M."/>
            <person name="Chen X.F."/>
            <person name="Zhang C."/>
            <person name="Zhao X."/>
            <person name="He X."/>
            <person name="Zhang G.Q."/>
            <person name="Liu Z.J."/>
            <person name="Xu Q."/>
        </authorList>
    </citation>
    <scope>NUCLEOTIDE SEQUENCE [LARGE SCALE GENOMIC DNA]</scope>
    <source>
        <strain evidence="2">GZMU011</strain>
    </source>
</reference>
<gene>
    <name evidence="2" type="ORF">M5K25_014084</name>
</gene>
<evidence type="ECO:0000256" key="1">
    <source>
        <dbReference type="SAM" id="MobiDB-lite"/>
    </source>
</evidence>
<organism evidence="2 3">
    <name type="scientific">Dendrobium thyrsiflorum</name>
    <name type="common">Pinecone-like raceme dendrobium</name>
    <name type="synonym">Orchid</name>
    <dbReference type="NCBI Taxonomy" id="117978"/>
    <lineage>
        <taxon>Eukaryota</taxon>
        <taxon>Viridiplantae</taxon>
        <taxon>Streptophyta</taxon>
        <taxon>Embryophyta</taxon>
        <taxon>Tracheophyta</taxon>
        <taxon>Spermatophyta</taxon>
        <taxon>Magnoliopsida</taxon>
        <taxon>Liliopsida</taxon>
        <taxon>Asparagales</taxon>
        <taxon>Orchidaceae</taxon>
        <taxon>Epidendroideae</taxon>
        <taxon>Malaxideae</taxon>
        <taxon>Dendrobiinae</taxon>
        <taxon>Dendrobium</taxon>
    </lineage>
</organism>
<feature type="compositionally biased region" description="Basic and acidic residues" evidence="1">
    <location>
        <begin position="182"/>
        <end position="198"/>
    </location>
</feature>
<dbReference type="AlphaFoldDB" id="A0ABD0UUT2"/>
<comment type="caution">
    <text evidence="2">The sequence shown here is derived from an EMBL/GenBank/DDBJ whole genome shotgun (WGS) entry which is preliminary data.</text>
</comment>
<sequence>MVLIHRKVVGDGGGEDRPMSCHCPDGHLCDQRNLQRNIQTPNEDRRKVSEGYRFVLGNRMQIHGQLQDRPSMNMGNSASKIKALDHGRQSPMLPLINAPESLVDVFGEVSMLASIRTADDAQSADLILVFQDSGLGQLEKARQNPVVALGDQSIGDRFAQEKQRGSNPSTSPLGFSRRKSKRTTETRLKPQESTKERAAAGLVTRTKTEAALCATCPDI</sequence>
<dbReference type="Proteomes" id="UP001552299">
    <property type="component" value="Unassembled WGS sequence"/>
</dbReference>
<name>A0ABD0UUT2_DENTH</name>
<feature type="region of interest" description="Disordered" evidence="1">
    <location>
        <begin position="159"/>
        <end position="200"/>
    </location>
</feature>
<evidence type="ECO:0000313" key="3">
    <source>
        <dbReference type="Proteomes" id="UP001552299"/>
    </source>
</evidence>
<keyword evidence="3" id="KW-1185">Reference proteome</keyword>
<dbReference type="EMBL" id="JANQDX010000011">
    <property type="protein sequence ID" value="KAL0916562.1"/>
    <property type="molecule type" value="Genomic_DNA"/>
</dbReference>